<accession>A0A2I1BTX1</accession>
<dbReference type="RefSeq" id="XP_024677443.1">
    <property type="nucleotide sequence ID" value="XM_024830597.1"/>
</dbReference>
<proteinExistence type="predicted"/>
<dbReference type="VEuPathDB" id="FungiDB:P174DRAFT_471072"/>
<keyword evidence="3" id="KW-1185">Reference proteome</keyword>
<evidence type="ECO:0000313" key="2">
    <source>
        <dbReference type="EMBL" id="PKX88848.1"/>
    </source>
</evidence>
<dbReference type="Proteomes" id="UP000234474">
    <property type="component" value="Unassembled WGS sequence"/>
</dbReference>
<gene>
    <name evidence="2" type="ORF">P174DRAFT_471072</name>
</gene>
<feature type="region of interest" description="Disordered" evidence="1">
    <location>
        <begin position="55"/>
        <end position="75"/>
    </location>
</feature>
<protein>
    <submittedName>
        <fullName evidence="2">Uncharacterized protein</fullName>
    </submittedName>
</protein>
<reference evidence="3" key="1">
    <citation type="journal article" date="2018" name="Proc. Natl. Acad. Sci. U.S.A.">
        <title>Linking secondary metabolites to gene clusters through genome sequencing of six diverse Aspergillus species.</title>
        <authorList>
            <person name="Kaerboelling I."/>
            <person name="Vesth T.C."/>
            <person name="Frisvad J.C."/>
            <person name="Nybo J.L."/>
            <person name="Theobald S."/>
            <person name="Kuo A."/>
            <person name="Bowyer P."/>
            <person name="Matsuda Y."/>
            <person name="Mondo S."/>
            <person name="Lyhne E.K."/>
            <person name="Kogle M.E."/>
            <person name="Clum A."/>
            <person name="Lipzen A."/>
            <person name="Salamov A."/>
            <person name="Ngan C.Y."/>
            <person name="Daum C."/>
            <person name="Chiniquy J."/>
            <person name="Barry K."/>
            <person name="LaButti K."/>
            <person name="Haridas S."/>
            <person name="Simmons B.A."/>
            <person name="Magnuson J.K."/>
            <person name="Mortensen U.H."/>
            <person name="Larsen T.O."/>
            <person name="Grigoriev I.V."/>
            <person name="Baker S.E."/>
            <person name="Andersen M.R."/>
        </authorList>
    </citation>
    <scope>NUCLEOTIDE SEQUENCE [LARGE SCALE GENOMIC DNA]</scope>
    <source>
        <strain evidence="3">IBT 16806</strain>
    </source>
</reference>
<name>A0A2I1BTX1_ASPN1</name>
<evidence type="ECO:0000313" key="3">
    <source>
        <dbReference type="Proteomes" id="UP000234474"/>
    </source>
</evidence>
<dbReference type="GeneID" id="36537924"/>
<comment type="caution">
    <text evidence="2">The sequence shown here is derived from an EMBL/GenBank/DDBJ whole genome shotgun (WGS) entry which is preliminary data.</text>
</comment>
<feature type="non-terminal residue" evidence="2">
    <location>
        <position position="1"/>
    </location>
</feature>
<organism evidence="2 3">
    <name type="scientific">Aspergillus novofumigatus (strain IBT 16806)</name>
    <dbReference type="NCBI Taxonomy" id="1392255"/>
    <lineage>
        <taxon>Eukaryota</taxon>
        <taxon>Fungi</taxon>
        <taxon>Dikarya</taxon>
        <taxon>Ascomycota</taxon>
        <taxon>Pezizomycotina</taxon>
        <taxon>Eurotiomycetes</taxon>
        <taxon>Eurotiomycetidae</taxon>
        <taxon>Eurotiales</taxon>
        <taxon>Aspergillaceae</taxon>
        <taxon>Aspergillus</taxon>
        <taxon>Aspergillus subgen. Fumigati</taxon>
    </lineage>
</organism>
<sequence length="75" mass="7764">ITTVMPPGAANAGTINSMLFPPPVGITITTGLSPTGWRAWLGPRRPRTAWQAAPSCTAQWPPDPLLPTSASVPCG</sequence>
<dbReference type="OrthoDB" id="4508185at2759"/>
<evidence type="ECO:0000256" key="1">
    <source>
        <dbReference type="SAM" id="MobiDB-lite"/>
    </source>
</evidence>
<dbReference type="AlphaFoldDB" id="A0A2I1BTX1"/>
<dbReference type="EMBL" id="MSZS01000011">
    <property type="protein sequence ID" value="PKX88848.1"/>
    <property type="molecule type" value="Genomic_DNA"/>
</dbReference>